<accession>A0A0G0INP4</accession>
<gene>
    <name evidence="1" type="ORF">US31_C0017G0015</name>
</gene>
<protein>
    <submittedName>
        <fullName evidence="1">Uncharacterized protein</fullName>
    </submittedName>
</protein>
<evidence type="ECO:0000313" key="2">
    <source>
        <dbReference type="Proteomes" id="UP000034508"/>
    </source>
</evidence>
<dbReference type="Proteomes" id="UP000034508">
    <property type="component" value="Unassembled WGS sequence"/>
</dbReference>
<proteinExistence type="predicted"/>
<organism evidence="1 2">
    <name type="scientific">Berkelbacteria bacterium GW2011_GWA1_36_9</name>
    <dbReference type="NCBI Taxonomy" id="1618331"/>
    <lineage>
        <taxon>Bacteria</taxon>
        <taxon>Candidatus Berkelbacteria</taxon>
    </lineage>
</organism>
<evidence type="ECO:0000313" key="1">
    <source>
        <dbReference type="EMBL" id="KKQ17621.1"/>
    </source>
</evidence>
<dbReference type="EMBL" id="LBSM01000017">
    <property type="protein sequence ID" value="KKQ17621.1"/>
    <property type="molecule type" value="Genomic_DNA"/>
</dbReference>
<reference evidence="1 2" key="1">
    <citation type="journal article" date="2015" name="Nature">
        <title>rRNA introns, odd ribosomes, and small enigmatic genomes across a large radiation of phyla.</title>
        <authorList>
            <person name="Brown C.T."/>
            <person name="Hug L.A."/>
            <person name="Thomas B.C."/>
            <person name="Sharon I."/>
            <person name="Castelle C.J."/>
            <person name="Singh A."/>
            <person name="Wilkins M.J."/>
            <person name="Williams K.H."/>
            <person name="Banfield J.F."/>
        </authorList>
    </citation>
    <scope>NUCLEOTIDE SEQUENCE [LARGE SCALE GENOMIC DNA]</scope>
</reference>
<name>A0A0G0INP4_9BACT</name>
<dbReference type="AlphaFoldDB" id="A0A0G0INP4"/>
<comment type="caution">
    <text evidence="1">The sequence shown here is derived from an EMBL/GenBank/DDBJ whole genome shotgun (WGS) entry which is preliminary data.</text>
</comment>
<sequence>MISLIVPEKEENYRNFLLKKGVKLPSFNETVQIIYSKLLNYAKSRKSQGFRHGMFFVIGGYDIISKCSYQLNKDSKLYKDWKCLIDAKEDLNEFFLESEGKEGAFLVTKSGFLYAEQQHIITHHQYHNIVYAKLGGYGNLNDILKIDGGDAGTKTSTAMLLTKISDCCTITLGSCSGNEPYEERKLRMFKGGTMMKCDIVRDGNTDELSKGLRYFLTSKKKYSSLSFS</sequence>